<evidence type="ECO:0000256" key="1">
    <source>
        <dbReference type="SAM" id="MobiDB-lite"/>
    </source>
</evidence>
<evidence type="ECO:0000313" key="3">
    <source>
        <dbReference type="Proteomes" id="UP000271974"/>
    </source>
</evidence>
<keyword evidence="3" id="KW-1185">Reference proteome</keyword>
<feature type="region of interest" description="Disordered" evidence="1">
    <location>
        <begin position="1"/>
        <end position="20"/>
    </location>
</feature>
<protein>
    <submittedName>
        <fullName evidence="2">Uncharacterized protein</fullName>
    </submittedName>
</protein>
<dbReference type="EMBL" id="RQTK01000249">
    <property type="protein sequence ID" value="RUS83317.1"/>
    <property type="molecule type" value="Genomic_DNA"/>
</dbReference>
<evidence type="ECO:0000313" key="2">
    <source>
        <dbReference type="EMBL" id="RUS83317.1"/>
    </source>
</evidence>
<accession>A0A3S0ZNQ9</accession>
<comment type="caution">
    <text evidence="2">The sequence shown here is derived from an EMBL/GenBank/DDBJ whole genome shotgun (WGS) entry which is preliminary data.</text>
</comment>
<proteinExistence type="predicted"/>
<feature type="compositionally biased region" description="Basic and acidic residues" evidence="1">
    <location>
        <begin position="277"/>
        <end position="286"/>
    </location>
</feature>
<organism evidence="2 3">
    <name type="scientific">Elysia chlorotica</name>
    <name type="common">Eastern emerald elysia</name>
    <name type="synonym">Sea slug</name>
    <dbReference type="NCBI Taxonomy" id="188477"/>
    <lineage>
        <taxon>Eukaryota</taxon>
        <taxon>Metazoa</taxon>
        <taxon>Spiralia</taxon>
        <taxon>Lophotrochozoa</taxon>
        <taxon>Mollusca</taxon>
        <taxon>Gastropoda</taxon>
        <taxon>Heterobranchia</taxon>
        <taxon>Euthyneura</taxon>
        <taxon>Panpulmonata</taxon>
        <taxon>Sacoglossa</taxon>
        <taxon>Placobranchoidea</taxon>
        <taxon>Plakobranchidae</taxon>
        <taxon>Elysia</taxon>
    </lineage>
</organism>
<sequence length="286" mass="31488">MDDLQTSKSKKARRRSLRNIRRSSNFMPTVSVSYLEPNVLEDGNKGDVSTIIHSYGSAWLGDENVDPLVELNKPLVLEQNLSPTFHSDEIVKTGKSDGDWSPVLCLPANEQVQSRLDKPVVEERSLADSVLHSNYDKNGGIEKHRSCVSPVSVERHGSISSVSDSLPDLDLSLYGSVEDWLNPCSKSRGAFDSPNMAPSTKDCLNEAFMDNFQGILKTAEEIESGNVVNNLKFDSPVSKVDEVCLPSPVSDVEMQPCEREACESSSASSPKFRKVAPRNETDSRIV</sequence>
<dbReference type="AlphaFoldDB" id="A0A3S0ZNQ9"/>
<reference evidence="2 3" key="1">
    <citation type="submission" date="2019-01" db="EMBL/GenBank/DDBJ databases">
        <title>A draft genome assembly of the solar-powered sea slug Elysia chlorotica.</title>
        <authorList>
            <person name="Cai H."/>
            <person name="Li Q."/>
            <person name="Fang X."/>
            <person name="Li J."/>
            <person name="Curtis N.E."/>
            <person name="Altenburger A."/>
            <person name="Shibata T."/>
            <person name="Feng M."/>
            <person name="Maeda T."/>
            <person name="Schwartz J.A."/>
            <person name="Shigenobu S."/>
            <person name="Lundholm N."/>
            <person name="Nishiyama T."/>
            <person name="Yang H."/>
            <person name="Hasebe M."/>
            <person name="Li S."/>
            <person name="Pierce S.K."/>
            <person name="Wang J."/>
        </authorList>
    </citation>
    <scope>NUCLEOTIDE SEQUENCE [LARGE SCALE GENOMIC DNA]</scope>
    <source>
        <strain evidence="2">EC2010</strain>
        <tissue evidence="2">Whole organism of an adult</tissue>
    </source>
</reference>
<feature type="compositionally biased region" description="Basic residues" evidence="1">
    <location>
        <begin position="8"/>
        <end position="20"/>
    </location>
</feature>
<feature type="non-terminal residue" evidence="2">
    <location>
        <position position="286"/>
    </location>
</feature>
<gene>
    <name evidence="2" type="ORF">EGW08_008939</name>
</gene>
<feature type="region of interest" description="Disordered" evidence="1">
    <location>
        <begin position="261"/>
        <end position="286"/>
    </location>
</feature>
<name>A0A3S0ZNQ9_ELYCH</name>
<dbReference type="Proteomes" id="UP000271974">
    <property type="component" value="Unassembled WGS sequence"/>
</dbReference>
<dbReference type="OrthoDB" id="10683098at2759"/>